<evidence type="ECO:0000313" key="7">
    <source>
        <dbReference type="EMBL" id="SDH91724.1"/>
    </source>
</evidence>
<feature type="domain" description="Nitroreductase" evidence="6">
    <location>
        <begin position="11"/>
        <end position="187"/>
    </location>
</feature>
<dbReference type="InterPro" id="IPR000415">
    <property type="entry name" value="Nitroreductase-like"/>
</dbReference>
<dbReference type="PANTHER" id="PTHR43673">
    <property type="entry name" value="NAD(P)H NITROREDUCTASE YDGI-RELATED"/>
    <property type="match status" value="1"/>
</dbReference>
<gene>
    <name evidence="7" type="ORF">SAMN05421818_1255</name>
</gene>
<sequence>MLKMELLNSLQWRYATKRYNSEVKLSDEVVMQIVETARMAPTSSGLQPFEMILIKNQELKEKLVPVAMNQVQVKECSHLLVFAAWDTYTEARIDSVFDNMETIREMAKGEMNDYKNSLKTHFGSLTEEQQFQHAARQAYIAFGLAIGAAAELKVDASPMEGFHNDQMDEVLGLTAKGLKSVTILALGERDHENDWLAPMKKVRFSLESILTVIE</sequence>
<dbReference type="Pfam" id="PF00881">
    <property type="entry name" value="Nitroreductase"/>
    <property type="match status" value="1"/>
</dbReference>
<evidence type="ECO:0000256" key="3">
    <source>
        <dbReference type="ARBA" id="ARBA00022630"/>
    </source>
</evidence>
<keyword evidence="5" id="KW-0560">Oxidoreductase</keyword>
<evidence type="ECO:0000256" key="1">
    <source>
        <dbReference type="ARBA" id="ARBA00001917"/>
    </source>
</evidence>
<comment type="cofactor">
    <cofactor evidence="1">
        <name>FMN</name>
        <dbReference type="ChEBI" id="CHEBI:58210"/>
    </cofactor>
</comment>
<reference evidence="8" key="1">
    <citation type="submission" date="2016-10" db="EMBL/GenBank/DDBJ databases">
        <authorList>
            <person name="Varghese N."/>
            <person name="Submissions S."/>
        </authorList>
    </citation>
    <scope>NUCLEOTIDE SEQUENCE [LARGE SCALE GENOMIC DNA]</scope>
    <source>
        <strain evidence="8">DSM 23313</strain>
    </source>
</reference>
<dbReference type="AlphaFoldDB" id="A0A1G8GBH6"/>
<dbReference type="EMBL" id="FNDQ01000025">
    <property type="protein sequence ID" value="SDH91724.1"/>
    <property type="molecule type" value="Genomic_DNA"/>
</dbReference>
<proteinExistence type="inferred from homology"/>
<comment type="similarity">
    <text evidence="2">Belongs to the nitroreductase family.</text>
</comment>
<dbReference type="PANTHER" id="PTHR43673:SF2">
    <property type="entry name" value="NITROREDUCTASE"/>
    <property type="match status" value="1"/>
</dbReference>
<evidence type="ECO:0000313" key="8">
    <source>
        <dbReference type="Proteomes" id="UP000243588"/>
    </source>
</evidence>
<dbReference type="GO" id="GO:0016491">
    <property type="term" value="F:oxidoreductase activity"/>
    <property type="evidence" value="ECO:0007669"/>
    <property type="project" value="UniProtKB-KW"/>
</dbReference>
<keyword evidence="4" id="KW-0288">FMN</keyword>
<dbReference type="Gene3D" id="3.40.109.10">
    <property type="entry name" value="NADH Oxidase"/>
    <property type="match status" value="1"/>
</dbReference>
<evidence type="ECO:0000256" key="5">
    <source>
        <dbReference type="ARBA" id="ARBA00023002"/>
    </source>
</evidence>
<keyword evidence="3" id="KW-0285">Flavoprotein</keyword>
<keyword evidence="8" id="KW-1185">Reference proteome</keyword>
<dbReference type="SUPFAM" id="SSF55469">
    <property type="entry name" value="FMN-dependent nitroreductase-like"/>
    <property type="match status" value="1"/>
</dbReference>
<evidence type="ECO:0000256" key="2">
    <source>
        <dbReference type="ARBA" id="ARBA00007118"/>
    </source>
</evidence>
<dbReference type="STRING" id="702745.SAMN05421818_1255"/>
<dbReference type="Proteomes" id="UP000243588">
    <property type="component" value="Unassembled WGS sequence"/>
</dbReference>
<evidence type="ECO:0000256" key="4">
    <source>
        <dbReference type="ARBA" id="ARBA00022643"/>
    </source>
</evidence>
<name>A0A1G8GBH6_9FLAO</name>
<organism evidence="7 8">
    <name type="scientific">Myroides phaeus</name>
    <dbReference type="NCBI Taxonomy" id="702745"/>
    <lineage>
        <taxon>Bacteria</taxon>
        <taxon>Pseudomonadati</taxon>
        <taxon>Bacteroidota</taxon>
        <taxon>Flavobacteriia</taxon>
        <taxon>Flavobacteriales</taxon>
        <taxon>Flavobacteriaceae</taxon>
        <taxon>Myroides</taxon>
    </lineage>
</organism>
<evidence type="ECO:0000259" key="6">
    <source>
        <dbReference type="Pfam" id="PF00881"/>
    </source>
</evidence>
<protein>
    <submittedName>
        <fullName evidence="7">Nitroreductase</fullName>
    </submittedName>
</protein>
<dbReference type="InterPro" id="IPR029479">
    <property type="entry name" value="Nitroreductase"/>
</dbReference>
<accession>A0A1G8GBH6</accession>